<dbReference type="EMBL" id="OX451735">
    <property type="protein sequence ID" value="CAI8593173.1"/>
    <property type="molecule type" value="Genomic_DNA"/>
</dbReference>
<dbReference type="Proteomes" id="UP001157006">
    <property type="component" value="Chromosome 1S"/>
</dbReference>
<dbReference type="AlphaFoldDB" id="A0AAV0Z7W5"/>
<name>A0AAV0Z7W5_VICFA</name>
<gene>
    <name evidence="1" type="ORF">VFH_I077800</name>
</gene>
<reference evidence="1 2" key="1">
    <citation type="submission" date="2023-01" db="EMBL/GenBank/DDBJ databases">
        <authorList>
            <person name="Kreplak J."/>
        </authorList>
    </citation>
    <scope>NUCLEOTIDE SEQUENCE [LARGE SCALE GENOMIC DNA]</scope>
</reference>
<protein>
    <submittedName>
        <fullName evidence="1">Uncharacterized protein</fullName>
    </submittedName>
</protein>
<proteinExistence type="predicted"/>
<evidence type="ECO:0000313" key="1">
    <source>
        <dbReference type="EMBL" id="CAI8593173.1"/>
    </source>
</evidence>
<keyword evidence="2" id="KW-1185">Reference proteome</keyword>
<organism evidence="1 2">
    <name type="scientific">Vicia faba</name>
    <name type="common">Broad bean</name>
    <name type="synonym">Faba vulgaris</name>
    <dbReference type="NCBI Taxonomy" id="3906"/>
    <lineage>
        <taxon>Eukaryota</taxon>
        <taxon>Viridiplantae</taxon>
        <taxon>Streptophyta</taxon>
        <taxon>Embryophyta</taxon>
        <taxon>Tracheophyta</taxon>
        <taxon>Spermatophyta</taxon>
        <taxon>Magnoliopsida</taxon>
        <taxon>eudicotyledons</taxon>
        <taxon>Gunneridae</taxon>
        <taxon>Pentapetalae</taxon>
        <taxon>rosids</taxon>
        <taxon>fabids</taxon>
        <taxon>Fabales</taxon>
        <taxon>Fabaceae</taxon>
        <taxon>Papilionoideae</taxon>
        <taxon>50 kb inversion clade</taxon>
        <taxon>NPAAA clade</taxon>
        <taxon>Hologalegina</taxon>
        <taxon>IRL clade</taxon>
        <taxon>Fabeae</taxon>
        <taxon>Vicia</taxon>
    </lineage>
</organism>
<evidence type="ECO:0000313" key="2">
    <source>
        <dbReference type="Proteomes" id="UP001157006"/>
    </source>
</evidence>
<accession>A0AAV0Z7W5</accession>
<sequence>MKVMLQSGCKKNGRPEFHTNREDEGSGCAFSDFREFVIPLFCCAYAVVDVHRIGIEKDDDGSKELVSKRKSLSFWCSSYNDWRTDEDDAVAGRLLMKIVMVTNHKTVEDAEKIMEIKKREEVESIFW</sequence>